<comment type="caution">
    <text evidence="1">The sequence shown here is derived from an EMBL/GenBank/DDBJ whole genome shotgun (WGS) entry which is preliminary data.</text>
</comment>
<reference evidence="1 2" key="1">
    <citation type="submission" date="2021-12" db="EMBL/GenBank/DDBJ databases">
        <title>High titer production of polyol ester of fatty acids by Rhodotorula paludigena BS15 towards product separation-free biomass refinery.</title>
        <authorList>
            <person name="Mano J."/>
            <person name="Ono H."/>
            <person name="Tanaka T."/>
            <person name="Naito K."/>
            <person name="Sushida H."/>
            <person name="Ike M."/>
            <person name="Tokuyasu K."/>
            <person name="Kitaoka M."/>
        </authorList>
    </citation>
    <scope>NUCLEOTIDE SEQUENCE [LARGE SCALE GENOMIC DNA]</scope>
    <source>
        <strain evidence="1 2">BS15</strain>
    </source>
</reference>
<evidence type="ECO:0008006" key="3">
    <source>
        <dbReference type="Google" id="ProtNLM"/>
    </source>
</evidence>
<evidence type="ECO:0000313" key="1">
    <source>
        <dbReference type="EMBL" id="GJN89519.1"/>
    </source>
</evidence>
<gene>
    <name evidence="1" type="ORF">Rhopal_002506-T1</name>
</gene>
<dbReference type="EMBL" id="BQKY01000005">
    <property type="protein sequence ID" value="GJN89519.1"/>
    <property type="molecule type" value="Genomic_DNA"/>
</dbReference>
<organism evidence="1 2">
    <name type="scientific">Rhodotorula paludigena</name>
    <dbReference type="NCBI Taxonomy" id="86838"/>
    <lineage>
        <taxon>Eukaryota</taxon>
        <taxon>Fungi</taxon>
        <taxon>Dikarya</taxon>
        <taxon>Basidiomycota</taxon>
        <taxon>Pucciniomycotina</taxon>
        <taxon>Microbotryomycetes</taxon>
        <taxon>Sporidiobolales</taxon>
        <taxon>Sporidiobolaceae</taxon>
        <taxon>Rhodotorula</taxon>
    </lineage>
</organism>
<dbReference type="GO" id="GO:0046921">
    <property type="term" value="F:alpha-(1-&gt;6)-fucosyltransferase activity"/>
    <property type="evidence" value="ECO:0007669"/>
    <property type="project" value="TreeGrafter"/>
</dbReference>
<dbReference type="GO" id="GO:0006487">
    <property type="term" value="P:protein N-linked glycosylation"/>
    <property type="evidence" value="ECO:0007669"/>
    <property type="project" value="TreeGrafter"/>
</dbReference>
<dbReference type="AlphaFoldDB" id="A0AAV5GHZ2"/>
<dbReference type="PANTHER" id="PTHR13132">
    <property type="entry name" value="ALPHA- 1,6 -FUCOSYLTRANSFERASE"/>
    <property type="match status" value="1"/>
</dbReference>
<sequence length="686" mass="73595">MGVTTGLLPRARRASHSSISSLAAFAPAPSAAWRRPSRVALVLLGALVLLTTSALRIGGPAALAEPQLRRETGVEAQLPAGVMEGQAARAEPSEPAPAPRPQYYPVDMSSQGKIAAEAADAESAEGEEVAEAPLGEDELAPGSLVDPQLPVCRKTVLFRFAGLHGFGSEVSLLLRVASVASHYGYSVVLDSSAWNYGSWGDYFEPLSSPFPIFSQPSKGSKPCRPPHPSTKRFKMALREEELAELGTLKPGSAAFKAFEPTWTHRDHVQWLARDMDGLDATFLHLFAHAPSLDALHRHDIDLLGREQAGRSTKPLFLAPEVTLPPVHEAGFAELSKLAQLVWRPNEPIQESAGSLERRLALPSSVQAAKKTAADLLIGVHVRLGDKFLETDRIGPVAYSPDLATPSSTPTAIPGLYNDLLTSYFTAAIDSVHSLLSLPPIARHLDPLTTDSARIRTLLALSALWSNPPGQPPAKPTLVLMSDDDAAVEAFRRHPLARRFRIVGTSDVRTALRPTAAAAGEVPSAAAAGVAPDGEQELEEDVDDVVPTTRRRVKRSKEKGRRASAQEVIKALKHGHGRAHGEGRVAHGGMAGKAGGKRQGDGQELPAGFNEAAFNSLPLSSRIASARVFVRDVTVLARRSDALVVTGSSNVGRLMMLLWEAAHPPQEGKRRELRSLDTRWFPTARFT</sequence>
<dbReference type="Proteomes" id="UP001342314">
    <property type="component" value="Unassembled WGS sequence"/>
</dbReference>
<dbReference type="PANTHER" id="PTHR13132:SF29">
    <property type="entry name" value="ALPHA-(1,6)-FUCOSYLTRANSFERASE"/>
    <property type="match status" value="1"/>
</dbReference>
<proteinExistence type="predicted"/>
<name>A0AAV5GHZ2_9BASI</name>
<accession>A0AAV5GHZ2</accession>
<evidence type="ECO:0000313" key="2">
    <source>
        <dbReference type="Proteomes" id="UP001342314"/>
    </source>
</evidence>
<keyword evidence="2" id="KW-1185">Reference proteome</keyword>
<protein>
    <recommendedName>
        <fullName evidence="3">Proteophosphoglycan 5</fullName>
    </recommendedName>
</protein>